<evidence type="ECO:0000313" key="1">
    <source>
        <dbReference type="EMBL" id="GFN79717.1"/>
    </source>
</evidence>
<evidence type="ECO:0000313" key="2">
    <source>
        <dbReference type="Proteomes" id="UP000735302"/>
    </source>
</evidence>
<dbReference type="Proteomes" id="UP000735302">
    <property type="component" value="Unassembled WGS sequence"/>
</dbReference>
<gene>
    <name evidence="1" type="ORF">PoB_000622300</name>
</gene>
<accession>A0AAV3YC43</accession>
<dbReference type="EMBL" id="BLXT01000722">
    <property type="protein sequence ID" value="GFN79717.1"/>
    <property type="molecule type" value="Genomic_DNA"/>
</dbReference>
<proteinExistence type="predicted"/>
<keyword evidence="2" id="KW-1185">Reference proteome</keyword>
<dbReference type="AlphaFoldDB" id="A0AAV3YC43"/>
<name>A0AAV3YC43_9GAST</name>
<organism evidence="1 2">
    <name type="scientific">Plakobranchus ocellatus</name>
    <dbReference type="NCBI Taxonomy" id="259542"/>
    <lineage>
        <taxon>Eukaryota</taxon>
        <taxon>Metazoa</taxon>
        <taxon>Spiralia</taxon>
        <taxon>Lophotrochozoa</taxon>
        <taxon>Mollusca</taxon>
        <taxon>Gastropoda</taxon>
        <taxon>Heterobranchia</taxon>
        <taxon>Euthyneura</taxon>
        <taxon>Panpulmonata</taxon>
        <taxon>Sacoglossa</taxon>
        <taxon>Placobranchoidea</taxon>
        <taxon>Plakobranchidae</taxon>
        <taxon>Plakobranchus</taxon>
    </lineage>
</organism>
<protein>
    <submittedName>
        <fullName evidence="1">Uncharacterized protein</fullName>
    </submittedName>
</protein>
<reference evidence="1 2" key="1">
    <citation type="journal article" date="2021" name="Elife">
        <title>Chloroplast acquisition without the gene transfer in kleptoplastic sea slugs, Plakobranchus ocellatus.</title>
        <authorList>
            <person name="Maeda T."/>
            <person name="Takahashi S."/>
            <person name="Yoshida T."/>
            <person name="Shimamura S."/>
            <person name="Takaki Y."/>
            <person name="Nagai Y."/>
            <person name="Toyoda A."/>
            <person name="Suzuki Y."/>
            <person name="Arimoto A."/>
            <person name="Ishii H."/>
            <person name="Satoh N."/>
            <person name="Nishiyama T."/>
            <person name="Hasebe M."/>
            <person name="Maruyama T."/>
            <person name="Minagawa J."/>
            <person name="Obokata J."/>
            <person name="Shigenobu S."/>
        </authorList>
    </citation>
    <scope>NUCLEOTIDE SEQUENCE [LARGE SCALE GENOMIC DNA]</scope>
</reference>
<comment type="caution">
    <text evidence="1">The sequence shown here is derived from an EMBL/GenBank/DDBJ whole genome shotgun (WGS) entry which is preliminary data.</text>
</comment>
<sequence length="142" mass="16025">MHLLVRSYTHLARENGMLNGQRNLMKHSLAWVKTRVEVKEQVENGKRCCDLVHAHPDDSTRGDHSDMVLNLGCKATVSRCVCPPSQLERVKIRDRSEFGGKRARYSCGGLTTVGEKNSNDATQRHRVITFSSLGKEQYETAK</sequence>